<accession>A0A3E5A4V7</accession>
<dbReference type="EMBL" id="QSUB01000005">
    <property type="protein sequence ID" value="RGN03845.1"/>
    <property type="molecule type" value="Genomic_DNA"/>
</dbReference>
<feature type="coiled-coil region" evidence="1">
    <location>
        <begin position="251"/>
        <end position="278"/>
    </location>
</feature>
<reference evidence="2 3" key="1">
    <citation type="submission" date="2018-08" db="EMBL/GenBank/DDBJ databases">
        <title>A genome reference for cultivated species of the human gut microbiota.</title>
        <authorList>
            <person name="Zou Y."/>
            <person name="Xue W."/>
            <person name="Luo G."/>
        </authorList>
    </citation>
    <scope>NUCLEOTIDE SEQUENCE [LARGE SCALE GENOMIC DNA]</scope>
    <source>
        <strain evidence="2 3">OM06-11AA</strain>
    </source>
</reference>
<dbReference type="AlphaFoldDB" id="A0A3E5A4V7"/>
<evidence type="ECO:0000256" key="1">
    <source>
        <dbReference type="SAM" id="Coils"/>
    </source>
</evidence>
<organism evidence="2 3">
    <name type="scientific">Blautia obeum</name>
    <dbReference type="NCBI Taxonomy" id="40520"/>
    <lineage>
        <taxon>Bacteria</taxon>
        <taxon>Bacillati</taxon>
        <taxon>Bacillota</taxon>
        <taxon>Clostridia</taxon>
        <taxon>Lachnospirales</taxon>
        <taxon>Lachnospiraceae</taxon>
        <taxon>Blautia</taxon>
    </lineage>
</organism>
<evidence type="ECO:0000313" key="2">
    <source>
        <dbReference type="EMBL" id="RGN03845.1"/>
    </source>
</evidence>
<keyword evidence="1" id="KW-0175">Coiled coil</keyword>
<gene>
    <name evidence="2" type="ORF">DXB81_11915</name>
</gene>
<evidence type="ECO:0000313" key="3">
    <source>
        <dbReference type="Proteomes" id="UP000261222"/>
    </source>
</evidence>
<protein>
    <submittedName>
        <fullName evidence="2">Uncharacterized protein</fullName>
    </submittedName>
</protein>
<sequence length="317" mass="36730">MKNPVAYQNKDIISKVFGESMRNKSFRAYGMDIPEIVEILPTNLPAVEANEMRLDNLFRLKDGTIVIVDYESTYSYADKIKYLNYVAQTTKRYGLSEKQNQPVRMIVIYTGSIRRGTTRADVDMGCLQFTVEEVFLSDLDAQEIETRFQRKIHSGEILSDEEQMQFIILPLVHKTKEEMQDCIVRCFEMAKKIDSPEIQRFLLSGLIVFTDKVIRREDSERIKRWIEMTKVGRLFEEEKQKAVQEAIKKEKADKKKALQRASADKERALQKAAAERKQELLDEKISIARKFLMDGIPVDSILKCIDGLDRAEIEALK</sequence>
<proteinExistence type="predicted"/>
<comment type="caution">
    <text evidence="2">The sequence shown here is derived from an EMBL/GenBank/DDBJ whole genome shotgun (WGS) entry which is preliminary data.</text>
</comment>
<name>A0A3E5A4V7_9FIRM</name>
<dbReference type="Proteomes" id="UP000261222">
    <property type="component" value="Unassembled WGS sequence"/>
</dbReference>